<evidence type="ECO:0000313" key="3">
    <source>
        <dbReference type="Proteomes" id="UP001176961"/>
    </source>
</evidence>
<keyword evidence="1" id="KW-0732">Signal</keyword>
<feature type="chain" id="PRO_5041456550" evidence="1">
    <location>
        <begin position="27"/>
        <end position="137"/>
    </location>
</feature>
<proteinExistence type="predicted"/>
<feature type="signal peptide" evidence="1">
    <location>
        <begin position="1"/>
        <end position="26"/>
    </location>
</feature>
<accession>A0AA36DKL2</accession>
<dbReference type="Proteomes" id="UP001176961">
    <property type="component" value="Unassembled WGS sequence"/>
</dbReference>
<dbReference type="AlphaFoldDB" id="A0AA36DKL2"/>
<gene>
    <name evidence="2" type="ORF">CYNAS_LOCUS944</name>
</gene>
<dbReference type="EMBL" id="CATQJL010000001">
    <property type="protein sequence ID" value="CAJ0588961.1"/>
    <property type="molecule type" value="Genomic_DNA"/>
</dbReference>
<reference evidence="2" key="1">
    <citation type="submission" date="2023-07" db="EMBL/GenBank/DDBJ databases">
        <authorList>
            <consortium name="CYATHOMIX"/>
        </authorList>
    </citation>
    <scope>NUCLEOTIDE SEQUENCE</scope>
    <source>
        <strain evidence="2">N/A</strain>
    </source>
</reference>
<organism evidence="2 3">
    <name type="scientific">Cylicocyclus nassatus</name>
    <name type="common">Nematode worm</name>
    <dbReference type="NCBI Taxonomy" id="53992"/>
    <lineage>
        <taxon>Eukaryota</taxon>
        <taxon>Metazoa</taxon>
        <taxon>Ecdysozoa</taxon>
        <taxon>Nematoda</taxon>
        <taxon>Chromadorea</taxon>
        <taxon>Rhabditida</taxon>
        <taxon>Rhabditina</taxon>
        <taxon>Rhabditomorpha</taxon>
        <taxon>Strongyloidea</taxon>
        <taxon>Strongylidae</taxon>
        <taxon>Cylicocyclus</taxon>
    </lineage>
</organism>
<evidence type="ECO:0000256" key="1">
    <source>
        <dbReference type="SAM" id="SignalP"/>
    </source>
</evidence>
<name>A0AA36DKL2_CYLNA</name>
<sequence length="137" mass="15439">MLARSVLSLTLGGILLLSIIANRSSAVTTNRPQPSNGNLKSIRYTKTCPKNLYNCGVLNGRNCHRASDAVYYASTSMADAFANCPYTHFAKITFKDGKGDIDIIWHEAYFWCKNNGWEYCKDGWCRPVRHFACYKKA</sequence>
<comment type="caution">
    <text evidence="2">The sequence shown here is derived from an EMBL/GenBank/DDBJ whole genome shotgun (WGS) entry which is preliminary data.</text>
</comment>
<keyword evidence="3" id="KW-1185">Reference proteome</keyword>
<protein>
    <submittedName>
        <fullName evidence="2">Uncharacterized protein</fullName>
    </submittedName>
</protein>
<evidence type="ECO:0000313" key="2">
    <source>
        <dbReference type="EMBL" id="CAJ0588961.1"/>
    </source>
</evidence>